<organism evidence="2 3">
    <name type="scientific">Longicatena caecimuris</name>
    <dbReference type="NCBI Taxonomy" id="1796635"/>
    <lineage>
        <taxon>Bacteria</taxon>
        <taxon>Bacillati</taxon>
        <taxon>Bacillota</taxon>
        <taxon>Erysipelotrichia</taxon>
        <taxon>Erysipelotrichales</taxon>
        <taxon>Erysipelotrichaceae</taxon>
        <taxon>Longicatena</taxon>
    </lineage>
</organism>
<keyword evidence="1" id="KW-0812">Transmembrane</keyword>
<comment type="caution">
    <text evidence="2">The sequence shown here is derived from an EMBL/GenBank/DDBJ whole genome shotgun (WGS) entry which is preliminary data.</text>
</comment>
<keyword evidence="3" id="KW-1185">Reference proteome</keyword>
<dbReference type="EMBL" id="SMBP01000013">
    <property type="protein sequence ID" value="TCU58383.1"/>
    <property type="molecule type" value="Genomic_DNA"/>
</dbReference>
<name>A0A4R3T9H8_9FIRM</name>
<reference evidence="2 3" key="1">
    <citation type="submission" date="2019-03" db="EMBL/GenBank/DDBJ databases">
        <title>Genomic Encyclopedia of Type Strains, Phase IV (KMG-IV): sequencing the most valuable type-strain genomes for metagenomic binning, comparative biology and taxonomic classification.</title>
        <authorList>
            <person name="Goeker M."/>
        </authorList>
    </citation>
    <scope>NUCLEOTIDE SEQUENCE [LARGE SCALE GENOMIC DNA]</scope>
    <source>
        <strain evidence="2 3">DSM 29481</strain>
    </source>
</reference>
<feature type="transmembrane region" description="Helical" evidence="1">
    <location>
        <begin position="9"/>
        <end position="35"/>
    </location>
</feature>
<evidence type="ECO:0000313" key="3">
    <source>
        <dbReference type="Proteomes" id="UP000295773"/>
    </source>
</evidence>
<evidence type="ECO:0000256" key="1">
    <source>
        <dbReference type="SAM" id="Phobius"/>
    </source>
</evidence>
<accession>A0A4R3T9H8</accession>
<dbReference type="Gene3D" id="3.30.1690.20">
    <property type="match status" value="1"/>
</dbReference>
<sequence>MKDNKKGSALLWAIVVVMVLEIVIAASMTIAYSYYNRSVEKNIERQAYLSAKSVVTNVTENILNKNSDYIKLIPDGTNSVTTTINDVVNGKHTFPEALGKLKLLTLSVSTKTVDDVEYVFLTISGTVTYASKTCTISADLKRLVTESNKNWTLIKYYEGSKEVQLPYNIQTGKDTYDSIDTIFTYFKNGDKAAMQEEYKKHGISVTDGLTFNNDKLRIYIYQVLMNGSSPKLNMDEFNLPKSLAGSQLYAHVMFGVVDGEPVCFIYATATESGAVSDWKPILVFDPITQHWYFRVNQWGNNDYLSMAQLNSGTPENRRIIYDNLVSSFVEENIADK</sequence>
<proteinExistence type="predicted"/>
<protein>
    <submittedName>
        <fullName evidence="2">Uncharacterized protein</fullName>
    </submittedName>
</protein>
<keyword evidence="1" id="KW-0472">Membrane</keyword>
<dbReference type="Proteomes" id="UP000295773">
    <property type="component" value="Unassembled WGS sequence"/>
</dbReference>
<dbReference type="RefSeq" id="WP_132224971.1">
    <property type="nucleotide sequence ID" value="NZ_JANKBG010000013.1"/>
</dbReference>
<evidence type="ECO:0000313" key="2">
    <source>
        <dbReference type="EMBL" id="TCU58383.1"/>
    </source>
</evidence>
<keyword evidence="1" id="KW-1133">Transmembrane helix</keyword>
<gene>
    <name evidence="2" type="ORF">EDD61_1136</name>
</gene>
<dbReference type="AlphaFoldDB" id="A0A4R3T9H8"/>